<reference evidence="3 4" key="1">
    <citation type="submission" date="2013-09" db="EMBL/GenBank/DDBJ databases">
        <title>Genome sequencing of Arenimonas composti.</title>
        <authorList>
            <person name="Chen F."/>
            <person name="Wang G."/>
        </authorList>
    </citation>
    <scope>NUCLEOTIDE SEQUENCE [LARGE SCALE GENOMIC DNA]</scope>
    <source>
        <strain evidence="3 4">TR7-09</strain>
    </source>
</reference>
<dbReference type="EMBL" id="AWXU01000030">
    <property type="protein sequence ID" value="KFN49806.1"/>
    <property type="molecule type" value="Genomic_DNA"/>
</dbReference>
<dbReference type="GO" id="GO:0047989">
    <property type="term" value="F:hydroxybutyrate-dimer hydrolase activity"/>
    <property type="evidence" value="ECO:0007669"/>
    <property type="project" value="InterPro"/>
</dbReference>
<evidence type="ECO:0000313" key="3">
    <source>
        <dbReference type="EMBL" id="KFN49806.1"/>
    </source>
</evidence>
<dbReference type="ESTHER" id="9gamm-a0a091bdi2">
    <property type="family name" value="OHBut_olig_hydro_put"/>
</dbReference>
<dbReference type="AlphaFoldDB" id="A0A091BDI2"/>
<dbReference type="GO" id="GO:0019605">
    <property type="term" value="P:butyrate metabolic process"/>
    <property type="evidence" value="ECO:0007669"/>
    <property type="project" value="InterPro"/>
</dbReference>
<sequence length="605" mass="61265">MNPISRLLPAAIAAALLAGCASLNSAAPADLVAAATPAPAGDPAVAAATIRHTVHRDGDDLLSAGLGEAGLRAATPPAFADAQAPTAQELRRRAIWSNWRGIADLSPGSAYGRDYGSFAAVPGEEFQAFVELPGRAQPHRVLVQLPDAFDPAKPCVVVTASSGSRGIYGAIALAGAWGLPRGCAVAHTDKGTGTGYVDAADGIGTGLDGRRAATGEPVEFAPTGGDGIRVKHAHSGDNPEADWGRHVRQAAAFAQRVLRERYGDALAADATVIAVGVSNGGGAVLRAAELDGDWLDGVVAISPNVLAGNGGRALYDYSTEAAIWLPCALNASAYDGLALVRPGGAPAPAGALRCAALAASGEISESEPAAQAEAARRHLRERGWTDAAIAAADLSTAFDLWRSVNVTYAAAYSRSGDEPMPCGYGFTTVDAAGKPTAATAAMRAAWWSDASGIPPGAGVGIVDGLAGGEDPLLPGLRCLRQLWDAGDAALIAGIDGTRAALPAAGRPVLVVHGLDDGLIPAAFSGGAYANWAGGAGREVVYWPVAGAQHFDAFVALPFWTGRYQPLLPVAYRALDAMWARIADGEALPPAAQNGAGHGKDGAGHG</sequence>
<keyword evidence="4" id="KW-1185">Reference proteome</keyword>
<dbReference type="GO" id="GO:0005615">
    <property type="term" value="C:extracellular space"/>
    <property type="evidence" value="ECO:0007669"/>
    <property type="project" value="InterPro"/>
</dbReference>
<dbReference type="Proteomes" id="UP000029391">
    <property type="component" value="Unassembled WGS sequence"/>
</dbReference>
<dbReference type="OrthoDB" id="4294477at2"/>
<protein>
    <recommendedName>
        <fullName evidence="5">Hydrogenase</fullName>
    </recommendedName>
</protein>
<feature type="chain" id="PRO_5001871476" description="Hydrogenase" evidence="2">
    <location>
        <begin position="27"/>
        <end position="605"/>
    </location>
</feature>
<dbReference type="eggNOG" id="ENOG502Z8QU">
    <property type="taxonomic scope" value="Bacteria"/>
</dbReference>
<organism evidence="3 4">
    <name type="scientific">Arenimonas composti TR7-09 = DSM 18010</name>
    <dbReference type="NCBI Taxonomy" id="1121013"/>
    <lineage>
        <taxon>Bacteria</taxon>
        <taxon>Pseudomonadati</taxon>
        <taxon>Pseudomonadota</taxon>
        <taxon>Gammaproteobacteria</taxon>
        <taxon>Lysobacterales</taxon>
        <taxon>Lysobacteraceae</taxon>
        <taxon>Arenimonas</taxon>
    </lineage>
</organism>
<name>A0A091BDI2_9GAMM</name>
<gene>
    <name evidence="3" type="ORF">P873_09630</name>
</gene>
<comment type="caution">
    <text evidence="3">The sequence shown here is derived from an EMBL/GenBank/DDBJ whole genome shotgun (WGS) entry which is preliminary data.</text>
</comment>
<dbReference type="InterPro" id="IPR016582">
    <property type="entry name" value="OHBut_olig_hydro_put"/>
</dbReference>
<evidence type="ECO:0000313" key="4">
    <source>
        <dbReference type="Proteomes" id="UP000029391"/>
    </source>
</evidence>
<evidence type="ECO:0008006" key="5">
    <source>
        <dbReference type="Google" id="ProtNLM"/>
    </source>
</evidence>
<dbReference type="Pfam" id="PF10605">
    <property type="entry name" value="3HBOH"/>
    <property type="match status" value="1"/>
</dbReference>
<evidence type="ECO:0000256" key="1">
    <source>
        <dbReference type="ARBA" id="ARBA00022801"/>
    </source>
</evidence>
<evidence type="ECO:0000256" key="2">
    <source>
        <dbReference type="SAM" id="SignalP"/>
    </source>
</evidence>
<keyword evidence="2" id="KW-0732">Signal</keyword>
<dbReference type="STRING" id="1121013.GCA_000426365_00212"/>
<keyword evidence="1" id="KW-0378">Hydrolase</keyword>
<accession>A0A091BDI2</accession>
<feature type="signal peptide" evidence="2">
    <location>
        <begin position="1"/>
        <end position="26"/>
    </location>
</feature>
<dbReference type="SUPFAM" id="SSF53474">
    <property type="entry name" value="alpha/beta-Hydrolases"/>
    <property type="match status" value="1"/>
</dbReference>
<dbReference type="RefSeq" id="WP_081683211.1">
    <property type="nucleotide sequence ID" value="NZ_AUFF01000001.1"/>
</dbReference>
<dbReference type="PROSITE" id="PS51257">
    <property type="entry name" value="PROKAR_LIPOPROTEIN"/>
    <property type="match status" value="1"/>
</dbReference>
<dbReference type="InterPro" id="IPR029058">
    <property type="entry name" value="AB_hydrolase_fold"/>
</dbReference>
<proteinExistence type="predicted"/>
<dbReference type="Gene3D" id="3.40.50.1820">
    <property type="entry name" value="alpha/beta hydrolase"/>
    <property type="match status" value="1"/>
</dbReference>